<keyword evidence="2" id="KW-0812">Transmembrane</keyword>
<evidence type="ECO:0000313" key="3">
    <source>
        <dbReference type="EMBL" id="KAJ3572698.1"/>
    </source>
</evidence>
<dbReference type="AlphaFoldDB" id="A0AAD5YUE9"/>
<dbReference type="Proteomes" id="UP001213000">
    <property type="component" value="Unassembled WGS sequence"/>
</dbReference>
<feature type="compositionally biased region" description="Gly residues" evidence="1">
    <location>
        <begin position="238"/>
        <end position="261"/>
    </location>
</feature>
<feature type="transmembrane region" description="Helical" evidence="2">
    <location>
        <begin position="76"/>
        <end position="94"/>
    </location>
</feature>
<feature type="region of interest" description="Disordered" evidence="1">
    <location>
        <begin position="1"/>
        <end position="20"/>
    </location>
</feature>
<keyword evidence="4" id="KW-1185">Reference proteome</keyword>
<feature type="transmembrane region" description="Helical" evidence="2">
    <location>
        <begin position="132"/>
        <end position="154"/>
    </location>
</feature>
<feature type="region of interest" description="Disordered" evidence="1">
    <location>
        <begin position="171"/>
        <end position="296"/>
    </location>
</feature>
<name>A0AAD5YUE9_9AGAR</name>
<evidence type="ECO:0000313" key="4">
    <source>
        <dbReference type="Proteomes" id="UP001213000"/>
    </source>
</evidence>
<dbReference type="EMBL" id="JANIEX010000131">
    <property type="protein sequence ID" value="KAJ3572698.1"/>
    <property type="molecule type" value="Genomic_DNA"/>
</dbReference>
<comment type="caution">
    <text evidence="3">The sequence shown here is derived from an EMBL/GenBank/DDBJ whole genome shotgun (WGS) entry which is preliminary data.</text>
</comment>
<organism evidence="3 4">
    <name type="scientific">Leucocoprinus birnbaumii</name>
    <dbReference type="NCBI Taxonomy" id="56174"/>
    <lineage>
        <taxon>Eukaryota</taxon>
        <taxon>Fungi</taxon>
        <taxon>Dikarya</taxon>
        <taxon>Basidiomycota</taxon>
        <taxon>Agaricomycotina</taxon>
        <taxon>Agaricomycetes</taxon>
        <taxon>Agaricomycetidae</taxon>
        <taxon>Agaricales</taxon>
        <taxon>Agaricineae</taxon>
        <taxon>Agaricaceae</taxon>
        <taxon>Leucocoprinus</taxon>
    </lineage>
</organism>
<feature type="transmembrane region" description="Helical" evidence="2">
    <location>
        <begin position="30"/>
        <end position="52"/>
    </location>
</feature>
<feature type="compositionally biased region" description="Basic and acidic residues" evidence="1">
    <location>
        <begin position="285"/>
        <end position="296"/>
    </location>
</feature>
<proteinExistence type="predicted"/>
<protein>
    <submittedName>
        <fullName evidence="3">Uncharacterized protein</fullName>
    </submittedName>
</protein>
<feature type="transmembrane region" description="Helical" evidence="2">
    <location>
        <begin position="106"/>
        <end position="126"/>
    </location>
</feature>
<keyword evidence="2" id="KW-0472">Membrane</keyword>
<accession>A0AAD5YUE9</accession>
<evidence type="ECO:0000256" key="1">
    <source>
        <dbReference type="SAM" id="MobiDB-lite"/>
    </source>
</evidence>
<reference evidence="3" key="1">
    <citation type="submission" date="2022-07" db="EMBL/GenBank/DDBJ databases">
        <title>Genome Sequence of Leucocoprinus birnbaumii.</title>
        <authorList>
            <person name="Buettner E."/>
        </authorList>
    </citation>
    <scope>NUCLEOTIDE SEQUENCE</scope>
    <source>
        <strain evidence="3">VT141</strain>
    </source>
</reference>
<feature type="compositionally biased region" description="Basic and acidic residues" evidence="1">
    <location>
        <begin position="171"/>
        <end position="200"/>
    </location>
</feature>
<feature type="compositionally biased region" description="Polar residues" evidence="1">
    <location>
        <begin position="223"/>
        <end position="236"/>
    </location>
</feature>
<evidence type="ECO:0000256" key="2">
    <source>
        <dbReference type="SAM" id="Phobius"/>
    </source>
</evidence>
<sequence>MSSRYSPTHHGTGHSETDHARRAEHARYVVLLKGASNIFMALGIMFLPIAVYDGPIPAFVSKMTGLQFIYRDADPGGTFALAALIMAAGVAALSAGMSHYEDAYKVIATMNAAFAYIGLLACIFSPKKFGSSVLLLGALQDVVWFLMIINAGGYTMSETFGMQHAYERMKRKRDELRHEQERRDREHQIRGEKDYVEKEGYGATGSTNTTSTGGGGGERHSGQHYQQQQPHSTMSASSGGGFGGSGFGTGVQHHGGTGSGGQQHQQQRYGAVPSGIEGEFGSHGLKTEKVRGFEHQ</sequence>
<keyword evidence="2" id="KW-1133">Transmembrane helix</keyword>
<gene>
    <name evidence="3" type="ORF">NP233_g2909</name>
</gene>